<accession>A0ACB8QC57</accession>
<evidence type="ECO:0000313" key="1">
    <source>
        <dbReference type="EMBL" id="KAI0029307.1"/>
    </source>
</evidence>
<keyword evidence="2" id="KW-1185">Reference proteome</keyword>
<reference evidence="1" key="1">
    <citation type="submission" date="2021-02" db="EMBL/GenBank/DDBJ databases">
        <authorList>
            <consortium name="DOE Joint Genome Institute"/>
            <person name="Ahrendt S."/>
            <person name="Looney B.P."/>
            <person name="Miyauchi S."/>
            <person name="Morin E."/>
            <person name="Drula E."/>
            <person name="Courty P.E."/>
            <person name="Chicoki N."/>
            <person name="Fauchery L."/>
            <person name="Kohler A."/>
            <person name="Kuo A."/>
            <person name="Labutti K."/>
            <person name="Pangilinan J."/>
            <person name="Lipzen A."/>
            <person name="Riley R."/>
            <person name="Andreopoulos W."/>
            <person name="He G."/>
            <person name="Johnson J."/>
            <person name="Barry K.W."/>
            <person name="Grigoriev I.V."/>
            <person name="Nagy L."/>
            <person name="Hibbett D."/>
            <person name="Henrissat B."/>
            <person name="Matheny P.B."/>
            <person name="Labbe J."/>
            <person name="Martin F."/>
        </authorList>
    </citation>
    <scope>NUCLEOTIDE SEQUENCE</scope>
    <source>
        <strain evidence="1">EC-137</strain>
    </source>
</reference>
<reference evidence="1" key="2">
    <citation type="journal article" date="2022" name="New Phytol.">
        <title>Evolutionary transition to the ectomycorrhizal habit in the genomes of a hyperdiverse lineage of mushroom-forming fungi.</title>
        <authorList>
            <person name="Looney B."/>
            <person name="Miyauchi S."/>
            <person name="Morin E."/>
            <person name="Drula E."/>
            <person name="Courty P.E."/>
            <person name="Kohler A."/>
            <person name="Kuo A."/>
            <person name="LaButti K."/>
            <person name="Pangilinan J."/>
            <person name="Lipzen A."/>
            <person name="Riley R."/>
            <person name="Andreopoulos W."/>
            <person name="He G."/>
            <person name="Johnson J."/>
            <person name="Nolan M."/>
            <person name="Tritt A."/>
            <person name="Barry K.W."/>
            <person name="Grigoriev I.V."/>
            <person name="Nagy L.G."/>
            <person name="Hibbett D."/>
            <person name="Henrissat B."/>
            <person name="Matheny P.B."/>
            <person name="Labbe J."/>
            <person name="Martin F.M."/>
        </authorList>
    </citation>
    <scope>NUCLEOTIDE SEQUENCE</scope>
    <source>
        <strain evidence="1">EC-137</strain>
    </source>
</reference>
<gene>
    <name evidence="1" type="ORF">K488DRAFT_88844</name>
</gene>
<dbReference type="EMBL" id="MU273684">
    <property type="protein sequence ID" value="KAI0029307.1"/>
    <property type="molecule type" value="Genomic_DNA"/>
</dbReference>
<evidence type="ECO:0000313" key="2">
    <source>
        <dbReference type="Proteomes" id="UP000814128"/>
    </source>
</evidence>
<protein>
    <submittedName>
        <fullName evidence="1">Uncharacterized protein</fullName>
    </submittedName>
</protein>
<proteinExistence type="predicted"/>
<sequence length="410" mass="46141">MSMAKSKGQNKGKTKQKSQSVAPSVVDEEDVFEFSASEEEVFSGDENQTWEVSAIVGEEVTVIGESYYEVKWHNWKRSDGSNTTWVRANNRDDDVISKTDLPKKWTEKMGRQGRERAERSLDVNIAAITFSPLHDRLTAEKADAVEYKWERFLKQHGTNEKGNLLPIDLDSDLVPVVADANADVEMGERYDPGAQKVVYISSFPKRHKTAARNKVSQEPRDVSLEIFKTRNNRGWGVRATKKLQKGWVIGIATGKLKFSGEPEERGPDAVELDPEGDAVMQELDDGDVDGYWFNLDWDGSDTLSFSAYRHGNWTRFVNHSCEPNMRYVTVRRGELVNVPGAEGTQEDLTYVAMVTTQDVPQRTELTVDYLQGSRRARKGGEMKGKGKAKGTEILEECRCGAARCRGSVWD</sequence>
<name>A0ACB8QC57_9AGAM</name>
<organism evidence="1 2">
    <name type="scientific">Vararia minispora EC-137</name>
    <dbReference type="NCBI Taxonomy" id="1314806"/>
    <lineage>
        <taxon>Eukaryota</taxon>
        <taxon>Fungi</taxon>
        <taxon>Dikarya</taxon>
        <taxon>Basidiomycota</taxon>
        <taxon>Agaricomycotina</taxon>
        <taxon>Agaricomycetes</taxon>
        <taxon>Russulales</taxon>
        <taxon>Lachnocladiaceae</taxon>
        <taxon>Vararia</taxon>
    </lineage>
</organism>
<comment type="caution">
    <text evidence="1">The sequence shown here is derived from an EMBL/GenBank/DDBJ whole genome shotgun (WGS) entry which is preliminary data.</text>
</comment>
<dbReference type="Proteomes" id="UP000814128">
    <property type="component" value="Unassembled WGS sequence"/>
</dbReference>